<feature type="transmembrane region" description="Helical" evidence="1">
    <location>
        <begin position="101"/>
        <end position="119"/>
    </location>
</feature>
<comment type="caution">
    <text evidence="2">The sequence shown here is derived from an EMBL/GenBank/DDBJ whole genome shotgun (WGS) entry which is preliminary data.</text>
</comment>
<sequence>IVSAILIIFFFRSNSKIHSQNNMNFKNIITELKNINDKQIYIDILLFAIFQIIAQLFFQFWQVMFLSAGINKKQFGIFYIIFQLIALFSNFVFGRINFKKLKPFLIIFISVLLILGIYFDHVSWAFVILILLFLLPFNIYSNQLFLDIQKQSPSHILASVMSFAGTIGSIVSMIFLWVIGVLDHFQSFDVVAIESIMLFMVLSLIIYYLKKL</sequence>
<dbReference type="Gene3D" id="1.20.1250.20">
    <property type="entry name" value="MFS general substrate transporter like domains"/>
    <property type="match status" value="1"/>
</dbReference>
<dbReference type="SUPFAM" id="SSF103473">
    <property type="entry name" value="MFS general substrate transporter"/>
    <property type="match status" value="1"/>
</dbReference>
<reference evidence="2 3" key="1">
    <citation type="submission" date="2018-05" db="EMBL/GenBank/DDBJ databases">
        <title>Lactobacillus sanfranciscensis Ah4 draft denome sequence.</title>
        <authorList>
            <person name="Zhang G."/>
        </authorList>
    </citation>
    <scope>NUCLEOTIDE SEQUENCE [LARGE SCALE GENOMIC DNA]</scope>
    <source>
        <strain evidence="2 3">Ah4</strain>
    </source>
</reference>
<keyword evidence="1" id="KW-0472">Membrane</keyword>
<dbReference type="AlphaFoldDB" id="A0A5C4TI51"/>
<feature type="non-terminal residue" evidence="2">
    <location>
        <position position="1"/>
    </location>
</feature>
<name>A0A5C4TI51_FRUSA</name>
<feature type="transmembrane region" description="Helical" evidence="1">
    <location>
        <begin position="157"/>
        <end position="179"/>
    </location>
</feature>
<evidence type="ECO:0000256" key="1">
    <source>
        <dbReference type="SAM" id="Phobius"/>
    </source>
</evidence>
<keyword evidence="1" id="KW-1133">Transmembrane helix</keyword>
<dbReference type="EMBL" id="QFCR01000020">
    <property type="protein sequence ID" value="TNK90032.1"/>
    <property type="molecule type" value="Genomic_DNA"/>
</dbReference>
<accession>A0A5C4TI51</accession>
<feature type="transmembrane region" description="Helical" evidence="1">
    <location>
        <begin position="40"/>
        <end position="64"/>
    </location>
</feature>
<dbReference type="Proteomes" id="UP000313312">
    <property type="component" value="Unassembled WGS sequence"/>
</dbReference>
<evidence type="ECO:0000313" key="2">
    <source>
        <dbReference type="EMBL" id="TNK90032.1"/>
    </source>
</evidence>
<protein>
    <submittedName>
        <fullName evidence="2">MFS transporter</fullName>
    </submittedName>
</protein>
<feature type="transmembrane region" description="Helical" evidence="1">
    <location>
        <begin position="125"/>
        <end position="145"/>
    </location>
</feature>
<feature type="transmembrane region" description="Helical" evidence="1">
    <location>
        <begin position="76"/>
        <end position="94"/>
    </location>
</feature>
<evidence type="ECO:0000313" key="3">
    <source>
        <dbReference type="Proteomes" id="UP000313312"/>
    </source>
</evidence>
<proteinExistence type="predicted"/>
<dbReference type="InterPro" id="IPR036259">
    <property type="entry name" value="MFS_trans_sf"/>
</dbReference>
<gene>
    <name evidence="2" type="ORF">DID87_05630</name>
</gene>
<organism evidence="2 3">
    <name type="scientific">Fructilactobacillus sanfranciscensis</name>
    <name type="common">Lactobacillus sanfranciscensis</name>
    <dbReference type="NCBI Taxonomy" id="1625"/>
    <lineage>
        <taxon>Bacteria</taxon>
        <taxon>Bacillati</taxon>
        <taxon>Bacillota</taxon>
        <taxon>Bacilli</taxon>
        <taxon>Lactobacillales</taxon>
        <taxon>Lactobacillaceae</taxon>
        <taxon>Fructilactobacillus</taxon>
    </lineage>
</organism>
<keyword evidence="1" id="KW-0812">Transmembrane</keyword>
<feature type="transmembrane region" description="Helical" evidence="1">
    <location>
        <begin position="191"/>
        <end position="209"/>
    </location>
</feature>